<organism evidence="2">
    <name type="scientific">Darwinula stevensoni</name>
    <dbReference type="NCBI Taxonomy" id="69355"/>
    <lineage>
        <taxon>Eukaryota</taxon>
        <taxon>Metazoa</taxon>
        <taxon>Ecdysozoa</taxon>
        <taxon>Arthropoda</taxon>
        <taxon>Crustacea</taxon>
        <taxon>Oligostraca</taxon>
        <taxon>Ostracoda</taxon>
        <taxon>Podocopa</taxon>
        <taxon>Podocopida</taxon>
        <taxon>Darwinulocopina</taxon>
        <taxon>Darwinuloidea</taxon>
        <taxon>Darwinulidae</taxon>
        <taxon>Darwinula</taxon>
    </lineage>
</organism>
<evidence type="ECO:0000313" key="3">
    <source>
        <dbReference type="Proteomes" id="UP000677054"/>
    </source>
</evidence>
<dbReference type="Proteomes" id="UP000677054">
    <property type="component" value="Unassembled WGS sequence"/>
</dbReference>
<reference evidence="2" key="1">
    <citation type="submission" date="2020-11" db="EMBL/GenBank/DDBJ databases">
        <authorList>
            <person name="Tran Van P."/>
        </authorList>
    </citation>
    <scope>NUCLEOTIDE SEQUENCE</scope>
</reference>
<sequence>MLSPDKGASSPSFSEDDSRRHSYTSLPTPSGTVGRSRSTLSTSTLSRLKREYGLRFPKGQREGGKGEKTRSLGHIRHQVTLAALRPYKRKGDITLEDVKRVAERLSVPGPHEGRVFRVVSTAEWMDRFYLAAVEYFHHFLDLVAEKRRFRFEVERPVIPVLVRAVKELAGAVRGRGSKGVLERGVETLVAHGAAPFLYPFPDGDLDVVDLVLDECLGVLEAETHRSHRQAKKSLNSMWKNREEEKLRHLAEKEALERRVQRGLEKFSESYCSLLLRKEFGDLGAGRSKVLARFTALVAWVALERRDLSSIDKELDSLLGIAGRHGRKKDLPVSELVHVELQRRKRFLGRGSEAKEESPSPESPPAHLGILGRKCCEFNGDLEPLSDYLSQL</sequence>
<proteinExistence type="predicted"/>
<dbReference type="EMBL" id="CAJPEV010001351">
    <property type="protein sequence ID" value="CAG0892179.1"/>
    <property type="molecule type" value="Genomic_DNA"/>
</dbReference>
<dbReference type="AlphaFoldDB" id="A0A7R9A4A8"/>
<dbReference type="EMBL" id="LR900868">
    <property type="protein sequence ID" value="CAD7247131.1"/>
    <property type="molecule type" value="Genomic_DNA"/>
</dbReference>
<name>A0A7R9A4A8_9CRUS</name>
<accession>A0A7R9A4A8</accession>
<evidence type="ECO:0000256" key="1">
    <source>
        <dbReference type="SAM" id="MobiDB-lite"/>
    </source>
</evidence>
<dbReference type="OrthoDB" id="10679607at2759"/>
<protein>
    <submittedName>
        <fullName evidence="2">Uncharacterized protein</fullName>
    </submittedName>
</protein>
<feature type="region of interest" description="Disordered" evidence="1">
    <location>
        <begin position="1"/>
        <end position="43"/>
    </location>
</feature>
<keyword evidence="3" id="KW-1185">Reference proteome</keyword>
<gene>
    <name evidence="2" type="ORF">DSTB1V02_LOCUS6968</name>
</gene>
<feature type="compositionally biased region" description="Polar residues" evidence="1">
    <location>
        <begin position="23"/>
        <end position="33"/>
    </location>
</feature>
<evidence type="ECO:0000313" key="2">
    <source>
        <dbReference type="EMBL" id="CAD7247131.1"/>
    </source>
</evidence>